<name>A0AAV0S3K4_9ROSI</name>
<feature type="region of interest" description="Disordered" evidence="1">
    <location>
        <begin position="52"/>
        <end position="79"/>
    </location>
</feature>
<reference evidence="2" key="1">
    <citation type="submission" date="2022-08" db="EMBL/GenBank/DDBJ databases">
        <authorList>
            <person name="Gutierrez-Valencia J."/>
        </authorList>
    </citation>
    <scope>NUCLEOTIDE SEQUENCE</scope>
</reference>
<proteinExistence type="predicted"/>
<evidence type="ECO:0000313" key="2">
    <source>
        <dbReference type="EMBL" id="CAI0627420.1"/>
    </source>
</evidence>
<comment type="caution">
    <text evidence="2">The sequence shown here is derived from an EMBL/GenBank/DDBJ whole genome shotgun (WGS) entry which is preliminary data.</text>
</comment>
<organism evidence="2 3">
    <name type="scientific">Linum tenue</name>
    <dbReference type="NCBI Taxonomy" id="586396"/>
    <lineage>
        <taxon>Eukaryota</taxon>
        <taxon>Viridiplantae</taxon>
        <taxon>Streptophyta</taxon>
        <taxon>Embryophyta</taxon>
        <taxon>Tracheophyta</taxon>
        <taxon>Spermatophyta</taxon>
        <taxon>Magnoliopsida</taxon>
        <taxon>eudicotyledons</taxon>
        <taxon>Gunneridae</taxon>
        <taxon>Pentapetalae</taxon>
        <taxon>rosids</taxon>
        <taxon>fabids</taxon>
        <taxon>Malpighiales</taxon>
        <taxon>Linaceae</taxon>
        <taxon>Linum</taxon>
    </lineage>
</organism>
<evidence type="ECO:0000313" key="3">
    <source>
        <dbReference type="Proteomes" id="UP001154282"/>
    </source>
</evidence>
<evidence type="ECO:0000256" key="1">
    <source>
        <dbReference type="SAM" id="MobiDB-lite"/>
    </source>
</evidence>
<dbReference type="EMBL" id="CAMGYJ010000011">
    <property type="protein sequence ID" value="CAI0627420.1"/>
    <property type="molecule type" value="Genomic_DNA"/>
</dbReference>
<dbReference type="Proteomes" id="UP001154282">
    <property type="component" value="Unassembled WGS sequence"/>
</dbReference>
<protein>
    <submittedName>
        <fullName evidence="2">Uncharacterized protein</fullName>
    </submittedName>
</protein>
<accession>A0AAV0S3K4</accession>
<keyword evidence="3" id="KW-1185">Reference proteome</keyword>
<gene>
    <name evidence="2" type="ORF">LITE_LOCUS51272</name>
</gene>
<sequence length="79" mass="8324">MVLCTNWLMTTAGPAQTGWLGYTLTVQFSSRRGRSGGTDSSIAIQLPQFSKPPELHSTGASSEAPAIGLTGSEALRLEE</sequence>
<dbReference type="AlphaFoldDB" id="A0AAV0S3K4"/>